<evidence type="ECO:0008006" key="3">
    <source>
        <dbReference type="Google" id="ProtNLM"/>
    </source>
</evidence>
<dbReference type="PANTHER" id="PTHR33223">
    <property type="entry name" value="CCHC-TYPE DOMAIN-CONTAINING PROTEIN"/>
    <property type="match status" value="1"/>
</dbReference>
<evidence type="ECO:0000313" key="1">
    <source>
        <dbReference type="EMBL" id="GJS80325.1"/>
    </source>
</evidence>
<accession>A0ABQ4YRK0</accession>
<gene>
    <name evidence="1" type="ORF">Tco_0730206</name>
</gene>
<protein>
    <recommendedName>
        <fullName evidence="3">Reverse transcriptase domain-containing protein</fullName>
    </recommendedName>
</protein>
<sequence>MRTRSQSRNSNRQQQQVNPTFVEPFNLVEPIENQALPVVTMDDTRTMAQLLEAPTVGYEDAIVVPEITADNFELKHDHFYDEVPERPEYVGKAYAFPIFSRGFQQRFDETFYEAWDRFNDLLRACPHHGFSELHQLDTFYNALNSNDQDSLNSVAGGNFLDKMPRDCLRIIESKSKVRNSRNKPVVAKVSSSTSTPGISPDVAELKDMVKALLLEKKNQTQAPTPVKAIEESCLILTEIVPTTGWQPPQQRSTATDNVSLSIHWSRRSIIRSALDIGLDTGRDADGAHETIGNSSDNGSFGVIIFDEDWLFLYDVVVDFHSMNVFKLLDLQLAVVVFPHALSRNLFSEQQICIMKELSSFFNCELLSFLPLKLFSKYSDQSLEEVLKWRSDLVEVGLVLSISSTSFNSTPFSFSLETALALLMLMRSVAIGFSSTNIQKRWYFHNLSLQYLLLVSDPLKISQSINLISYFPFVLQYYFEIDILEGIASSSLNGLIIGLNDIQDSNQSGLGFESGIIGVGEGCGDGLGEGLGEVRLLSIVPPLGLSKK</sequence>
<organism evidence="1 2">
    <name type="scientific">Tanacetum coccineum</name>
    <dbReference type="NCBI Taxonomy" id="301880"/>
    <lineage>
        <taxon>Eukaryota</taxon>
        <taxon>Viridiplantae</taxon>
        <taxon>Streptophyta</taxon>
        <taxon>Embryophyta</taxon>
        <taxon>Tracheophyta</taxon>
        <taxon>Spermatophyta</taxon>
        <taxon>Magnoliopsida</taxon>
        <taxon>eudicotyledons</taxon>
        <taxon>Gunneridae</taxon>
        <taxon>Pentapetalae</taxon>
        <taxon>asterids</taxon>
        <taxon>campanulids</taxon>
        <taxon>Asterales</taxon>
        <taxon>Asteraceae</taxon>
        <taxon>Asteroideae</taxon>
        <taxon>Anthemideae</taxon>
        <taxon>Anthemidinae</taxon>
        <taxon>Tanacetum</taxon>
    </lineage>
</organism>
<comment type="caution">
    <text evidence="1">The sequence shown here is derived from an EMBL/GenBank/DDBJ whole genome shotgun (WGS) entry which is preliminary data.</text>
</comment>
<reference evidence="1" key="2">
    <citation type="submission" date="2022-01" db="EMBL/GenBank/DDBJ databases">
        <authorList>
            <person name="Yamashiro T."/>
            <person name="Shiraishi A."/>
            <person name="Satake H."/>
            <person name="Nakayama K."/>
        </authorList>
    </citation>
    <scope>NUCLEOTIDE SEQUENCE</scope>
</reference>
<reference evidence="1" key="1">
    <citation type="journal article" date="2022" name="Int. J. Mol. Sci.">
        <title>Draft Genome of Tanacetum Coccineum: Genomic Comparison of Closely Related Tanacetum-Family Plants.</title>
        <authorList>
            <person name="Yamashiro T."/>
            <person name="Shiraishi A."/>
            <person name="Nakayama K."/>
            <person name="Satake H."/>
        </authorList>
    </citation>
    <scope>NUCLEOTIDE SEQUENCE</scope>
</reference>
<keyword evidence="2" id="KW-1185">Reference proteome</keyword>
<proteinExistence type="predicted"/>
<dbReference type="PANTHER" id="PTHR33223:SF11">
    <property type="entry name" value="ELEMENT PROTEIN, PUTATIVE-RELATED"/>
    <property type="match status" value="1"/>
</dbReference>
<dbReference type="EMBL" id="BQNB010010662">
    <property type="protein sequence ID" value="GJS80325.1"/>
    <property type="molecule type" value="Genomic_DNA"/>
</dbReference>
<evidence type="ECO:0000313" key="2">
    <source>
        <dbReference type="Proteomes" id="UP001151760"/>
    </source>
</evidence>
<dbReference type="Proteomes" id="UP001151760">
    <property type="component" value="Unassembled WGS sequence"/>
</dbReference>
<name>A0ABQ4YRK0_9ASTR</name>